<dbReference type="SUPFAM" id="SSF48695">
    <property type="entry name" value="Multiheme cytochromes"/>
    <property type="match status" value="1"/>
</dbReference>
<organism evidence="1">
    <name type="scientific">Pithovirus LCPAC304</name>
    <dbReference type="NCBI Taxonomy" id="2506594"/>
    <lineage>
        <taxon>Viruses</taxon>
        <taxon>Pithoviruses</taxon>
    </lineage>
</organism>
<dbReference type="EMBL" id="MK500565">
    <property type="protein sequence ID" value="QBK91819.1"/>
    <property type="molecule type" value="Genomic_DNA"/>
</dbReference>
<name>A0A481Z9Q8_9VIRU</name>
<protein>
    <recommendedName>
        <fullName evidence="2">HNH endonuclease</fullName>
    </recommendedName>
</protein>
<dbReference type="InterPro" id="IPR036280">
    <property type="entry name" value="Multihaem_cyt_sf"/>
</dbReference>
<proteinExistence type="predicted"/>
<evidence type="ECO:0008006" key="2">
    <source>
        <dbReference type="Google" id="ProtNLM"/>
    </source>
</evidence>
<sequence>MYKICNGSLCDNKKVAIENFSPNRYVCKKCAACDRRHIYYPRLQRFKNKIKEGQVCKNCGESDIRLFDFAHFNRKDKEIGIARSFNATKIKKEIKKGRFLCIWCHRLETHQETLILSNMIRNQNPYTKQMQLDKLAKKCHGPYCGGTIRPSSCFYRRKSGNLRGECKKCLGLKSKKSSEWKKEYVISVKLAIAKCEVCENAVTQSTHYCFDFDHIDRTTKTESVSRMLNRRRPLSIIQAEIDKCRLLCCKCHRLHTWDQLGHRTYLQGNGEHKTNKCLDCSTTIQRNNLRCRDCKTTFLDKFKLKCSNKAYKNTRFSKPKKENRCVDCSSSISRQAKRCRSCYRKNSRKS</sequence>
<gene>
    <name evidence="1" type="ORF">LCPAC304_01570</name>
</gene>
<evidence type="ECO:0000313" key="1">
    <source>
        <dbReference type="EMBL" id="QBK91819.1"/>
    </source>
</evidence>
<reference evidence="1" key="1">
    <citation type="journal article" date="2019" name="MBio">
        <title>Virus Genomes from Deep Sea Sediments Expand the Ocean Megavirome and Support Independent Origins of Viral Gigantism.</title>
        <authorList>
            <person name="Backstrom D."/>
            <person name="Yutin N."/>
            <person name="Jorgensen S.L."/>
            <person name="Dharamshi J."/>
            <person name="Homa F."/>
            <person name="Zaremba-Niedwiedzka K."/>
            <person name="Spang A."/>
            <person name="Wolf Y.I."/>
            <person name="Koonin E.V."/>
            <person name="Ettema T.J."/>
        </authorList>
    </citation>
    <scope>NUCLEOTIDE SEQUENCE</scope>
</reference>
<accession>A0A481Z9Q8</accession>